<evidence type="ECO:0000313" key="5">
    <source>
        <dbReference type="EMBL" id="RFU94313.1"/>
    </source>
</evidence>
<reference evidence="6" key="1">
    <citation type="submission" date="2018-08" db="EMBL/GenBank/DDBJ databases">
        <authorList>
            <person name="Grouzdev D.S."/>
            <person name="Krutkina M.S."/>
        </authorList>
    </citation>
    <scope>NUCLEOTIDE SEQUENCE [LARGE SCALE GENOMIC DNA]</scope>
    <source>
        <strain evidence="6">4-11</strain>
    </source>
</reference>
<accession>A0A372MFV3</accession>
<name>A0A372MFV3_9SPIR</name>
<evidence type="ECO:0000256" key="1">
    <source>
        <dbReference type="ARBA" id="ARBA00023015"/>
    </source>
</evidence>
<dbReference type="CDD" id="cd06267">
    <property type="entry name" value="PBP1_LacI_sugar_binding-like"/>
    <property type="match status" value="1"/>
</dbReference>
<dbReference type="PRINTS" id="PR00036">
    <property type="entry name" value="HTHLACI"/>
</dbReference>
<dbReference type="EMBL" id="QUWK01000010">
    <property type="protein sequence ID" value="RFU94313.1"/>
    <property type="molecule type" value="Genomic_DNA"/>
</dbReference>
<dbReference type="Pfam" id="PF00532">
    <property type="entry name" value="Peripla_BP_1"/>
    <property type="match status" value="1"/>
</dbReference>
<evidence type="ECO:0000259" key="4">
    <source>
        <dbReference type="PROSITE" id="PS50932"/>
    </source>
</evidence>
<dbReference type="SMART" id="SM00354">
    <property type="entry name" value="HTH_LACI"/>
    <property type="match status" value="1"/>
</dbReference>
<keyword evidence="1" id="KW-0805">Transcription regulation</keyword>
<dbReference type="PROSITE" id="PS50932">
    <property type="entry name" value="HTH_LACI_2"/>
    <property type="match status" value="1"/>
</dbReference>
<dbReference type="CDD" id="cd01392">
    <property type="entry name" value="HTH_LacI"/>
    <property type="match status" value="1"/>
</dbReference>
<organism evidence="5 6">
    <name type="scientific">Sphaerochaeta halotolerans</name>
    <dbReference type="NCBI Taxonomy" id="2293840"/>
    <lineage>
        <taxon>Bacteria</taxon>
        <taxon>Pseudomonadati</taxon>
        <taxon>Spirochaetota</taxon>
        <taxon>Spirochaetia</taxon>
        <taxon>Spirochaetales</taxon>
        <taxon>Sphaerochaetaceae</taxon>
        <taxon>Sphaerochaeta</taxon>
    </lineage>
</organism>
<keyword evidence="2" id="KW-0238">DNA-binding</keyword>
<dbReference type="Proteomes" id="UP000264002">
    <property type="component" value="Unassembled WGS sequence"/>
</dbReference>
<dbReference type="InterPro" id="IPR010982">
    <property type="entry name" value="Lambda_DNA-bd_dom_sf"/>
</dbReference>
<dbReference type="Gene3D" id="1.10.260.40">
    <property type="entry name" value="lambda repressor-like DNA-binding domains"/>
    <property type="match status" value="1"/>
</dbReference>
<dbReference type="InterPro" id="IPR001761">
    <property type="entry name" value="Peripla_BP/Lac1_sug-bd_dom"/>
</dbReference>
<evidence type="ECO:0000313" key="6">
    <source>
        <dbReference type="Proteomes" id="UP000264002"/>
    </source>
</evidence>
<dbReference type="InterPro" id="IPR000843">
    <property type="entry name" value="HTH_LacI"/>
</dbReference>
<dbReference type="InterPro" id="IPR028082">
    <property type="entry name" value="Peripla_BP_I"/>
</dbReference>
<dbReference type="PROSITE" id="PS00356">
    <property type="entry name" value="HTH_LACI_1"/>
    <property type="match status" value="1"/>
</dbReference>
<proteinExistence type="predicted"/>
<comment type="caution">
    <text evidence="5">The sequence shown here is derived from an EMBL/GenBank/DDBJ whole genome shotgun (WGS) entry which is preliminary data.</text>
</comment>
<gene>
    <name evidence="5" type="ORF">DYP60_10080</name>
</gene>
<reference evidence="5 6" key="2">
    <citation type="submission" date="2018-09" db="EMBL/GenBank/DDBJ databases">
        <title>Genome of Sphaerochaeta halotolerans strain 4-11.</title>
        <authorList>
            <person name="Nazina T.N."/>
            <person name="Sokolova D.S."/>
        </authorList>
    </citation>
    <scope>NUCLEOTIDE SEQUENCE [LARGE SCALE GENOMIC DNA]</scope>
    <source>
        <strain evidence="5 6">4-11</strain>
    </source>
</reference>
<dbReference type="GO" id="GO:0003700">
    <property type="term" value="F:DNA-binding transcription factor activity"/>
    <property type="evidence" value="ECO:0007669"/>
    <property type="project" value="TreeGrafter"/>
</dbReference>
<keyword evidence="3" id="KW-0804">Transcription</keyword>
<sequence length="351" mass="39291">MSSPTIKDVAKSANVSIATVSRVLNHSETVHKHTQERVLEAMDLLGYNRNEVARSLKFRHTKTIGIIAPELSNIFFMEVVEAIERCVGPFGYSLLITSSNDSIEEEKRKLQIFIERNVDGIVVMPAGAEGQHFLTKALDKIPLVMVDRCIEGINVDFVETDSRYGVHQMIKALSHEGYKRIGYIGGDLSIHTAHERLFAYLEAMEELGLKVENRFVYHQGSMTQTSGRSLIRQALLEVDYPEAFFIANDSLHLGATIQALEMLSSSQLDQLVFASFDYLSYAPLLKLCHYAVAQPCDKIGEEVSTLLLKRLSGNWEDYPKHVMLKPEIKVLRANGGIPYPLGNSKSDMLSS</sequence>
<dbReference type="SUPFAM" id="SSF47413">
    <property type="entry name" value="lambda repressor-like DNA-binding domains"/>
    <property type="match status" value="1"/>
</dbReference>
<dbReference type="SUPFAM" id="SSF53822">
    <property type="entry name" value="Periplasmic binding protein-like I"/>
    <property type="match status" value="1"/>
</dbReference>
<keyword evidence="6" id="KW-1185">Reference proteome</keyword>
<feature type="domain" description="HTH lacI-type" evidence="4">
    <location>
        <begin position="4"/>
        <end position="58"/>
    </location>
</feature>
<dbReference type="PANTHER" id="PTHR30146:SF154">
    <property type="entry name" value="TRANSCRIPTION REGULATOR, MEMBER OF GALR FAMILY"/>
    <property type="match status" value="1"/>
</dbReference>
<evidence type="ECO:0000256" key="2">
    <source>
        <dbReference type="ARBA" id="ARBA00023125"/>
    </source>
</evidence>
<evidence type="ECO:0000256" key="3">
    <source>
        <dbReference type="ARBA" id="ARBA00023163"/>
    </source>
</evidence>
<dbReference type="RefSeq" id="WP_117330881.1">
    <property type="nucleotide sequence ID" value="NZ_QUWK01000010.1"/>
</dbReference>
<dbReference type="AlphaFoldDB" id="A0A372MFV3"/>
<dbReference type="Gene3D" id="3.40.50.2300">
    <property type="match status" value="2"/>
</dbReference>
<dbReference type="Pfam" id="PF00356">
    <property type="entry name" value="LacI"/>
    <property type="match status" value="1"/>
</dbReference>
<protein>
    <submittedName>
        <fullName evidence="5">LacI family transcriptional regulator</fullName>
    </submittedName>
</protein>
<dbReference type="GO" id="GO:0000976">
    <property type="term" value="F:transcription cis-regulatory region binding"/>
    <property type="evidence" value="ECO:0007669"/>
    <property type="project" value="TreeGrafter"/>
</dbReference>
<dbReference type="PANTHER" id="PTHR30146">
    <property type="entry name" value="LACI-RELATED TRANSCRIPTIONAL REPRESSOR"/>
    <property type="match status" value="1"/>
</dbReference>